<dbReference type="Pfam" id="PF02875">
    <property type="entry name" value="Mur_ligase_C"/>
    <property type="match status" value="1"/>
</dbReference>
<dbReference type="RefSeq" id="WP_012159863.1">
    <property type="nucleotide sequence ID" value="NC_009922.1"/>
</dbReference>
<comment type="subcellular location">
    <subcellularLocation>
        <location evidence="12">Cytoplasm</location>
    </subcellularLocation>
</comment>
<dbReference type="GO" id="GO:0051301">
    <property type="term" value="P:cell division"/>
    <property type="evidence" value="ECO:0007669"/>
    <property type="project" value="UniProtKB-KW"/>
</dbReference>
<keyword evidence="5 12" id="KW-0132">Cell division</keyword>
<dbReference type="InterPro" id="IPR013221">
    <property type="entry name" value="Mur_ligase_cen"/>
</dbReference>
<dbReference type="PANTHER" id="PTHR23135">
    <property type="entry name" value="MUR LIGASE FAMILY MEMBER"/>
    <property type="match status" value="1"/>
</dbReference>
<keyword evidence="17" id="KW-1185">Reference proteome</keyword>
<comment type="pathway">
    <text evidence="1 12">Cell wall biogenesis; peptidoglycan biosynthesis.</text>
</comment>
<keyword evidence="6" id="KW-0547">Nucleotide-binding</keyword>
<keyword evidence="3" id="KW-0963">Cytoplasm</keyword>
<dbReference type="EMBL" id="CP000853">
    <property type="protein sequence ID" value="ABW19554.1"/>
    <property type="molecule type" value="Genomic_DNA"/>
</dbReference>
<dbReference type="Gene3D" id="3.90.190.20">
    <property type="entry name" value="Mur ligase, C-terminal domain"/>
    <property type="match status" value="1"/>
</dbReference>
<evidence type="ECO:0000256" key="1">
    <source>
        <dbReference type="ARBA" id="ARBA00004752"/>
    </source>
</evidence>
<dbReference type="InterPro" id="IPR036565">
    <property type="entry name" value="Mur-like_cat_sf"/>
</dbReference>
<dbReference type="GO" id="GO:0071555">
    <property type="term" value="P:cell wall organization"/>
    <property type="evidence" value="ECO:0007669"/>
    <property type="project" value="UniProtKB-KW"/>
</dbReference>
<dbReference type="InterPro" id="IPR000713">
    <property type="entry name" value="Mur_ligase_N"/>
</dbReference>
<dbReference type="Pfam" id="PF08245">
    <property type="entry name" value="Mur_ligase_M"/>
    <property type="match status" value="1"/>
</dbReference>
<evidence type="ECO:0000256" key="4">
    <source>
        <dbReference type="ARBA" id="ARBA00022598"/>
    </source>
</evidence>
<keyword evidence="9 12" id="KW-0573">Peptidoglycan synthesis</keyword>
<dbReference type="STRING" id="350688.Clos_2017"/>
<dbReference type="InterPro" id="IPR035911">
    <property type="entry name" value="MurE/MurF_N"/>
</dbReference>
<feature type="domain" description="Mur ligase central" evidence="15">
    <location>
        <begin position="92"/>
        <end position="303"/>
    </location>
</feature>
<keyword evidence="11 12" id="KW-0961">Cell wall biogenesis/degradation</keyword>
<dbReference type="InterPro" id="IPR036615">
    <property type="entry name" value="Mur_ligase_C_dom_sf"/>
</dbReference>
<sequence>MNIDGIEIKGVTSDSRQVKKGYIFVAITGEKEDGNNFIHEAVQKGAVMIYTENDVHIKDCIVKKVPDCRKELGNLCNQFYGYPSDKLLVIGVTGTNGKTTTTNLIYHILKESGKKAGLIGTLFIKIGTKQYASKLTTPCTEDIYYYLNQMVEEGVTVAVLEVSSHGLKNNRVHGIDFDIAIHTNINWDHLNFHKNINDYVNSKKKLFDSLSEGKVALINHDDQYGIKMLEGKKEILAITYGLSSKSTVTASSIDFGFTTSFTYCLQRGITTLEGVEIEAFEYPVTSNLIGNHNIYNALLAISTCLLLNIPIDKIVQSIKNYPAVQRRMQIIYRDKFTVIDDYCHNPSSYEAVFNAIQNLQYNNLHIVNGIRGNRGVHINKKNAEVLKQWYDILNIKKLVITDSTDFIDPMNSALEEEKNICFEVFNSSAIPFQYERNLRDAIEEGIRDLRQGDILLLLGAQSMDKGKQLFFEIIKAPEDAPTHNQMLFYSEEMDYSQKKFH</sequence>
<dbReference type="InterPro" id="IPR005761">
    <property type="entry name" value="UDP-N-AcMur-Glu-dNH2Pim_ligase"/>
</dbReference>
<dbReference type="OrthoDB" id="1706403at2"/>
<dbReference type="SUPFAM" id="SSF53244">
    <property type="entry name" value="MurD-like peptide ligases, peptide-binding domain"/>
    <property type="match status" value="1"/>
</dbReference>
<dbReference type="Pfam" id="PF01225">
    <property type="entry name" value="Mur_ligase"/>
    <property type="match status" value="1"/>
</dbReference>
<dbReference type="InterPro" id="IPR018109">
    <property type="entry name" value="Folylpolyglutamate_synth_CS"/>
</dbReference>
<comment type="similarity">
    <text evidence="2">Belongs to the MurCDEF family. MurE subfamily.</text>
</comment>
<organism evidence="16 17">
    <name type="scientific">Alkaliphilus oremlandii (strain OhILAs)</name>
    <name type="common">Clostridium oremlandii (strain OhILAs)</name>
    <dbReference type="NCBI Taxonomy" id="350688"/>
    <lineage>
        <taxon>Bacteria</taxon>
        <taxon>Bacillati</taxon>
        <taxon>Bacillota</taxon>
        <taxon>Clostridia</taxon>
        <taxon>Peptostreptococcales</taxon>
        <taxon>Natronincolaceae</taxon>
        <taxon>Alkaliphilus</taxon>
    </lineage>
</organism>
<accession>A8MIC2</accession>
<evidence type="ECO:0000313" key="17">
    <source>
        <dbReference type="Proteomes" id="UP000000269"/>
    </source>
</evidence>
<dbReference type="HOGENOM" id="CLU_022291_4_1_9"/>
<name>A8MIC2_ALKOO</name>
<dbReference type="InterPro" id="IPR004101">
    <property type="entry name" value="Mur_ligase_C"/>
</dbReference>
<dbReference type="SUPFAM" id="SSF53623">
    <property type="entry name" value="MurD-like peptide ligases, catalytic domain"/>
    <property type="match status" value="1"/>
</dbReference>
<dbReference type="UniPathway" id="UPA00219"/>
<evidence type="ECO:0000259" key="14">
    <source>
        <dbReference type="Pfam" id="PF02875"/>
    </source>
</evidence>
<evidence type="ECO:0000256" key="12">
    <source>
        <dbReference type="RuleBase" id="RU004135"/>
    </source>
</evidence>
<evidence type="ECO:0000259" key="13">
    <source>
        <dbReference type="Pfam" id="PF01225"/>
    </source>
</evidence>
<evidence type="ECO:0000256" key="6">
    <source>
        <dbReference type="ARBA" id="ARBA00022741"/>
    </source>
</evidence>
<evidence type="ECO:0000313" key="16">
    <source>
        <dbReference type="EMBL" id="ABW19554.1"/>
    </source>
</evidence>
<dbReference type="Gene3D" id="3.40.1190.10">
    <property type="entry name" value="Mur-like, catalytic domain"/>
    <property type="match status" value="1"/>
</dbReference>
<keyword evidence="8 12" id="KW-0133">Cell shape</keyword>
<dbReference type="GO" id="GO:0008360">
    <property type="term" value="P:regulation of cell shape"/>
    <property type="evidence" value="ECO:0007669"/>
    <property type="project" value="UniProtKB-KW"/>
</dbReference>
<dbReference type="GO" id="GO:0005737">
    <property type="term" value="C:cytoplasm"/>
    <property type="evidence" value="ECO:0007669"/>
    <property type="project" value="UniProtKB-SubCell"/>
</dbReference>
<proteinExistence type="inferred from homology"/>
<evidence type="ECO:0000256" key="11">
    <source>
        <dbReference type="ARBA" id="ARBA00023316"/>
    </source>
</evidence>
<keyword evidence="7" id="KW-0067">ATP-binding</keyword>
<dbReference type="PROSITE" id="PS01011">
    <property type="entry name" value="FOLYLPOLYGLU_SYNT_1"/>
    <property type="match status" value="1"/>
</dbReference>
<dbReference type="SUPFAM" id="SSF63418">
    <property type="entry name" value="MurE/MurF N-terminal domain"/>
    <property type="match status" value="1"/>
</dbReference>
<evidence type="ECO:0000256" key="8">
    <source>
        <dbReference type="ARBA" id="ARBA00022960"/>
    </source>
</evidence>
<dbReference type="GO" id="GO:0009252">
    <property type="term" value="P:peptidoglycan biosynthetic process"/>
    <property type="evidence" value="ECO:0007669"/>
    <property type="project" value="UniProtKB-UniPathway"/>
</dbReference>
<keyword evidence="4" id="KW-0436">Ligase</keyword>
<dbReference type="Proteomes" id="UP000000269">
    <property type="component" value="Chromosome"/>
</dbReference>
<dbReference type="PANTHER" id="PTHR23135:SF4">
    <property type="entry name" value="UDP-N-ACETYLMURAMOYL-L-ALANYL-D-GLUTAMATE--2,6-DIAMINOPIMELATE LIGASE MURE HOMOLOG, CHLOROPLASTIC"/>
    <property type="match status" value="1"/>
</dbReference>
<evidence type="ECO:0000256" key="5">
    <source>
        <dbReference type="ARBA" id="ARBA00022618"/>
    </source>
</evidence>
<dbReference type="eggNOG" id="COG0769">
    <property type="taxonomic scope" value="Bacteria"/>
</dbReference>
<feature type="domain" description="Mur ligase N-terminal catalytic" evidence="13">
    <location>
        <begin position="7"/>
        <end position="67"/>
    </location>
</feature>
<dbReference type="GO" id="GO:0004326">
    <property type="term" value="F:tetrahydrofolylpolyglutamate synthase activity"/>
    <property type="evidence" value="ECO:0007669"/>
    <property type="project" value="InterPro"/>
</dbReference>
<reference evidence="17" key="1">
    <citation type="submission" date="2007-10" db="EMBL/GenBank/DDBJ databases">
        <title>Complete genome of Alkaliphilus oremlandii OhILAs.</title>
        <authorList>
            <person name="Copeland A."/>
            <person name="Lucas S."/>
            <person name="Lapidus A."/>
            <person name="Barry K."/>
            <person name="Detter J.C."/>
            <person name="Glavina del Rio T."/>
            <person name="Hammon N."/>
            <person name="Israni S."/>
            <person name="Dalin E."/>
            <person name="Tice H."/>
            <person name="Pitluck S."/>
            <person name="Chain P."/>
            <person name="Malfatti S."/>
            <person name="Shin M."/>
            <person name="Vergez L."/>
            <person name="Schmutz J."/>
            <person name="Larimer F."/>
            <person name="Land M."/>
            <person name="Hauser L."/>
            <person name="Kyrpides N."/>
            <person name="Mikhailova N."/>
            <person name="Stolz J.F."/>
            <person name="Dawson A."/>
            <person name="Fisher E."/>
            <person name="Crable B."/>
            <person name="Perera E."/>
            <person name="Lisak J."/>
            <person name="Ranganathan M."/>
            <person name="Basu P."/>
            <person name="Richardson P."/>
        </authorList>
    </citation>
    <scope>NUCLEOTIDE SEQUENCE [LARGE SCALE GENOMIC DNA]</scope>
    <source>
        <strain evidence="17">OhILAs</strain>
    </source>
</reference>
<feature type="domain" description="Mur ligase C-terminal" evidence="14">
    <location>
        <begin position="326"/>
        <end position="460"/>
    </location>
</feature>
<protein>
    <submittedName>
        <fullName evidence="16">UDP-N-acetylmuramyl-tripeptide synthetase</fullName>
    </submittedName>
</protein>
<evidence type="ECO:0000256" key="7">
    <source>
        <dbReference type="ARBA" id="ARBA00022840"/>
    </source>
</evidence>
<dbReference type="GO" id="GO:0005524">
    <property type="term" value="F:ATP binding"/>
    <property type="evidence" value="ECO:0007669"/>
    <property type="project" value="UniProtKB-KW"/>
</dbReference>
<evidence type="ECO:0000256" key="2">
    <source>
        <dbReference type="ARBA" id="ARBA00005898"/>
    </source>
</evidence>
<dbReference type="Gene3D" id="3.40.1390.10">
    <property type="entry name" value="MurE/MurF, N-terminal domain"/>
    <property type="match status" value="1"/>
</dbReference>
<evidence type="ECO:0000256" key="3">
    <source>
        <dbReference type="ARBA" id="ARBA00022490"/>
    </source>
</evidence>
<keyword evidence="10 12" id="KW-0131">Cell cycle</keyword>
<dbReference type="KEGG" id="aoe:Clos_2017"/>
<dbReference type="NCBIfam" id="TIGR01085">
    <property type="entry name" value="murE"/>
    <property type="match status" value="1"/>
</dbReference>
<dbReference type="AlphaFoldDB" id="A8MIC2"/>
<evidence type="ECO:0000259" key="15">
    <source>
        <dbReference type="Pfam" id="PF08245"/>
    </source>
</evidence>
<evidence type="ECO:0000256" key="9">
    <source>
        <dbReference type="ARBA" id="ARBA00022984"/>
    </source>
</evidence>
<gene>
    <name evidence="16" type="ordered locus">Clos_2017</name>
</gene>
<evidence type="ECO:0000256" key="10">
    <source>
        <dbReference type="ARBA" id="ARBA00023306"/>
    </source>
</evidence>